<dbReference type="SUPFAM" id="SSF53448">
    <property type="entry name" value="Nucleotide-diphospho-sugar transferases"/>
    <property type="match status" value="1"/>
</dbReference>
<dbReference type="Gene3D" id="3.90.550.10">
    <property type="entry name" value="Spore Coat Polysaccharide Biosynthesis Protein SpsA, Chain A"/>
    <property type="match status" value="1"/>
</dbReference>
<dbReference type="GO" id="GO:0016779">
    <property type="term" value="F:nucleotidyltransferase activity"/>
    <property type="evidence" value="ECO:0007669"/>
    <property type="project" value="UniProtKB-ARBA"/>
</dbReference>
<dbReference type="PANTHER" id="PTHR43777:SF1">
    <property type="entry name" value="MOLYBDENUM COFACTOR CYTIDYLYLTRANSFERASE"/>
    <property type="match status" value="1"/>
</dbReference>
<protein>
    <submittedName>
        <fullName evidence="2">4-diphosphocytidyl-2C-methyl-D-erythritol synthase</fullName>
    </submittedName>
</protein>
<dbReference type="Pfam" id="PF12804">
    <property type="entry name" value="NTP_transf_3"/>
    <property type="match status" value="1"/>
</dbReference>
<keyword evidence="3" id="KW-1185">Reference proteome</keyword>
<organism evidence="2 3">
    <name type="scientific">Desulforamulus profundi</name>
    <dbReference type="NCBI Taxonomy" id="1383067"/>
    <lineage>
        <taxon>Bacteria</taxon>
        <taxon>Bacillati</taxon>
        <taxon>Bacillota</taxon>
        <taxon>Clostridia</taxon>
        <taxon>Eubacteriales</taxon>
        <taxon>Peptococcaceae</taxon>
        <taxon>Desulforamulus</taxon>
    </lineage>
</organism>
<comment type="caution">
    <text evidence="2">The sequence shown here is derived from an EMBL/GenBank/DDBJ whole genome shotgun (WGS) entry which is preliminary data.</text>
</comment>
<evidence type="ECO:0000313" key="3">
    <source>
        <dbReference type="Proteomes" id="UP000222564"/>
    </source>
</evidence>
<evidence type="ECO:0000259" key="1">
    <source>
        <dbReference type="Pfam" id="PF12804"/>
    </source>
</evidence>
<sequence>MILAAGLATRMGRPKQLLQLGTKTLLEHVVENALQSKVVETIVVTGAYREEIKQRLASYDVKFADNPRYKEGQGTSVATGAAAVCPAARGILFLLADQPFICPQIINRIIDTFTGTGALIVRAGETGHPVLFDSTLKEQLAQLSGDAGGQQIIKKYRDRLETIPVCPYYLSMDIDTEEDYKLAQAIWDE</sequence>
<dbReference type="PANTHER" id="PTHR43777">
    <property type="entry name" value="MOLYBDENUM COFACTOR CYTIDYLYLTRANSFERASE"/>
    <property type="match status" value="1"/>
</dbReference>
<name>A0A2C6MDG9_9FIRM</name>
<proteinExistence type="predicted"/>
<reference evidence="2 3" key="1">
    <citation type="submission" date="2013-09" db="EMBL/GenBank/DDBJ databases">
        <title>Biodegradation of hydrocarbons in the deep terrestrial subsurface : characterization of a microbial consortium composed of two Desulfotomaculum species originating from a deep geological formation.</title>
        <authorList>
            <person name="Aullo T."/>
            <person name="Berlendis S."/>
            <person name="Lascourreges J.-F."/>
            <person name="Dessort D."/>
            <person name="Saint-Laurent S."/>
            <person name="Schraauwers B."/>
            <person name="Mas J."/>
            <person name="Magot M."/>
            <person name="Ranchou-Peyruse A."/>
        </authorList>
    </citation>
    <scope>NUCLEOTIDE SEQUENCE [LARGE SCALE GENOMIC DNA]</scope>
    <source>
        <strain evidence="2 3">Bs107</strain>
    </source>
</reference>
<dbReference type="CDD" id="cd04182">
    <property type="entry name" value="GT_2_like_f"/>
    <property type="match status" value="1"/>
</dbReference>
<dbReference type="InterPro" id="IPR029044">
    <property type="entry name" value="Nucleotide-diphossugar_trans"/>
</dbReference>
<dbReference type="EMBL" id="AWQQ01000024">
    <property type="protein sequence ID" value="PHJ39329.1"/>
    <property type="molecule type" value="Genomic_DNA"/>
</dbReference>
<accession>A0A2C6MDG9</accession>
<evidence type="ECO:0000313" key="2">
    <source>
        <dbReference type="EMBL" id="PHJ39329.1"/>
    </source>
</evidence>
<gene>
    <name evidence="2" type="ORF">P378_04175</name>
</gene>
<dbReference type="Proteomes" id="UP000222564">
    <property type="component" value="Unassembled WGS sequence"/>
</dbReference>
<dbReference type="AlphaFoldDB" id="A0A2C6MDG9"/>
<dbReference type="InterPro" id="IPR025877">
    <property type="entry name" value="MobA-like_NTP_Trfase"/>
</dbReference>
<feature type="domain" description="MobA-like NTP transferase" evidence="1">
    <location>
        <begin position="2"/>
        <end position="156"/>
    </location>
</feature>